<keyword evidence="1" id="KW-0812">Transmembrane</keyword>
<keyword evidence="1" id="KW-1133">Transmembrane helix</keyword>
<dbReference type="RefSeq" id="WP_249317860.1">
    <property type="nucleotide sequence ID" value="NZ_JACRSN010000001.1"/>
</dbReference>
<proteinExistence type="predicted"/>
<dbReference type="AlphaFoldDB" id="A0A926D936"/>
<comment type="caution">
    <text evidence="2">The sequence shown here is derived from an EMBL/GenBank/DDBJ whole genome shotgun (WGS) entry which is preliminary data.</text>
</comment>
<evidence type="ECO:0000256" key="1">
    <source>
        <dbReference type="SAM" id="Phobius"/>
    </source>
</evidence>
<feature type="transmembrane region" description="Helical" evidence="1">
    <location>
        <begin position="54"/>
        <end position="84"/>
    </location>
</feature>
<keyword evidence="3" id="KW-1185">Reference proteome</keyword>
<dbReference type="InterPro" id="IPR025470">
    <property type="entry name" value="DUF4321"/>
</dbReference>
<dbReference type="EMBL" id="JACRSN010000001">
    <property type="protein sequence ID" value="MBC8532650.1"/>
    <property type="molecule type" value="Genomic_DNA"/>
</dbReference>
<evidence type="ECO:0000313" key="3">
    <source>
        <dbReference type="Proteomes" id="UP000651482"/>
    </source>
</evidence>
<name>A0A926D936_9FIRM</name>
<organism evidence="2 3">
    <name type="scientific">Yeguia hominis</name>
    <dbReference type="NCBI Taxonomy" id="2763662"/>
    <lineage>
        <taxon>Bacteria</taxon>
        <taxon>Bacillati</taxon>
        <taxon>Bacillota</taxon>
        <taxon>Clostridia</taxon>
        <taxon>Eubacteriales</taxon>
        <taxon>Yeguiaceae</taxon>
        <taxon>Yeguia</taxon>
    </lineage>
</organism>
<keyword evidence="1" id="KW-0472">Membrane</keyword>
<gene>
    <name evidence="2" type="ORF">IAG03_01255</name>
</gene>
<evidence type="ECO:0000313" key="2">
    <source>
        <dbReference type="EMBL" id="MBC8532650.1"/>
    </source>
</evidence>
<sequence length="88" mass="9465">MKRKLIKTLLLIILLLLAVVLGMIIGNVCATISGLSWLALSATFGLQPATVDLAVMQLTFGLTVNINVAQAILLLVAILVYCCIRIRD</sequence>
<reference evidence="2" key="1">
    <citation type="submission" date="2020-08" db="EMBL/GenBank/DDBJ databases">
        <title>Genome public.</title>
        <authorList>
            <person name="Liu C."/>
            <person name="Sun Q."/>
        </authorList>
    </citation>
    <scope>NUCLEOTIDE SEQUENCE</scope>
    <source>
        <strain evidence="2">NSJ-40</strain>
    </source>
</reference>
<protein>
    <submittedName>
        <fullName evidence="2">DUF4321 domain-containing protein</fullName>
    </submittedName>
</protein>
<dbReference type="Proteomes" id="UP000651482">
    <property type="component" value="Unassembled WGS sequence"/>
</dbReference>
<accession>A0A926D936</accession>
<dbReference type="Pfam" id="PF14209">
    <property type="entry name" value="DUF4321"/>
    <property type="match status" value="1"/>
</dbReference>